<feature type="chain" id="PRO_5002607657" evidence="1">
    <location>
        <begin position="23"/>
        <end position="139"/>
    </location>
</feature>
<dbReference type="PANTHER" id="PTHR35535:SF1">
    <property type="entry name" value="HEAT SHOCK PROTEIN HSLJ"/>
    <property type="match status" value="1"/>
</dbReference>
<dbReference type="Pfam" id="PF03724">
    <property type="entry name" value="META"/>
    <property type="match status" value="1"/>
</dbReference>
<dbReference type="InterPro" id="IPR038670">
    <property type="entry name" value="HslJ-like_sf"/>
</dbReference>
<evidence type="ECO:0000259" key="2">
    <source>
        <dbReference type="Pfam" id="PF03724"/>
    </source>
</evidence>
<sequence>MKRILTALLCGLLGACSAPPTAQQLLHHRYVLQTIDGHPLAATAASRALTPDLEFGEGLWISVSLCGQLSGQATLRRGTLRIAALQRTPSPCPDPAWQAAQRRLETMLRHGARLTLRGETLALRDAQGTVWRYRLRDWM</sequence>
<accession>A0A0H3DQU8</accession>
<reference evidence="3 4" key="2">
    <citation type="journal article" date="2011" name="BMC Immunol.">
        <title>Comparison of static immersion and intravenous injection systems for exposure of zebrafish embryos to the natural pathogen Edwardsiella tarda.</title>
        <authorList>
            <person name="van Soest J.J."/>
            <person name="Stockhammer O.W."/>
            <person name="Ordas A."/>
            <person name="Bloemberg G.V."/>
            <person name="Spaink H.P."/>
            <person name="Meijer A.H."/>
        </authorList>
    </citation>
    <scope>NUCLEOTIDE SEQUENCE [LARGE SCALE GENOMIC DNA]</scope>
    <source>
        <strain evidence="3 4">FL6-60</strain>
    </source>
</reference>
<dbReference type="InterPro" id="IPR005184">
    <property type="entry name" value="DUF306_Meta_HslJ"/>
</dbReference>
<keyword evidence="3" id="KW-0346">Stress response</keyword>
<dbReference type="PANTHER" id="PTHR35535">
    <property type="entry name" value="HEAT SHOCK PROTEIN HSLJ"/>
    <property type="match status" value="1"/>
</dbReference>
<keyword evidence="4" id="KW-1185">Reference proteome</keyword>
<gene>
    <name evidence="3" type="primary">hslJ</name>
    <name evidence="3" type="ordered locus">ETAF_1603</name>
</gene>
<dbReference type="AlphaFoldDB" id="A0A0H3DQU8"/>
<evidence type="ECO:0000313" key="3">
    <source>
        <dbReference type="EMBL" id="ADM41711.1"/>
    </source>
</evidence>
<organism evidence="3 4">
    <name type="scientific">Edwardsiella tarda (strain FL6-60)</name>
    <dbReference type="NCBI Taxonomy" id="718251"/>
    <lineage>
        <taxon>Bacteria</taxon>
        <taxon>Pseudomonadati</taxon>
        <taxon>Pseudomonadota</taxon>
        <taxon>Gammaproteobacteria</taxon>
        <taxon>Enterobacterales</taxon>
        <taxon>Hafniaceae</taxon>
        <taxon>Edwardsiella</taxon>
    </lineage>
</organism>
<dbReference type="EMBL" id="CP002154">
    <property type="protein sequence ID" value="ADM41711.1"/>
    <property type="molecule type" value="Genomic_DNA"/>
</dbReference>
<protein>
    <submittedName>
        <fullName evidence="3">Heat shock protein HslJ</fullName>
    </submittedName>
</protein>
<evidence type="ECO:0000313" key="4">
    <source>
        <dbReference type="Proteomes" id="UP000002230"/>
    </source>
</evidence>
<dbReference type="InterPro" id="IPR053147">
    <property type="entry name" value="Hsp_HslJ-like"/>
</dbReference>
<dbReference type="KEGG" id="etd:ETAF_1603"/>
<proteinExistence type="predicted"/>
<feature type="signal peptide" evidence="1">
    <location>
        <begin position="1"/>
        <end position="22"/>
    </location>
</feature>
<feature type="domain" description="DUF306" evidence="2">
    <location>
        <begin position="23"/>
        <end position="133"/>
    </location>
</feature>
<keyword evidence="1" id="KW-0732">Signal</keyword>
<name>A0A0H3DQU8_EDWTF</name>
<dbReference type="PATRIC" id="fig|718251.5.peg.1660"/>
<dbReference type="HOGENOM" id="CLU_075808_1_0_6"/>
<dbReference type="Proteomes" id="UP000002230">
    <property type="component" value="Chromosome"/>
</dbReference>
<dbReference type="Gene3D" id="2.40.128.270">
    <property type="match status" value="1"/>
</dbReference>
<evidence type="ECO:0000256" key="1">
    <source>
        <dbReference type="SAM" id="SignalP"/>
    </source>
</evidence>
<reference evidence="4" key="1">
    <citation type="submission" date="2010-08" db="EMBL/GenBank/DDBJ databases">
        <title>Genome comparisons of Edwardsiella bacteria analysed using deep sequencing technology.</title>
        <authorList>
            <person name="van Soest J.J."/>
            <person name="Henkel C.V."/>
            <person name="Jansen H.J."/>
            <person name="van den Hondel C.A.M.J.J."/>
            <person name="Bloemberg G.V."/>
            <person name="Meijer A.H."/>
            <person name="Spaink H.P."/>
        </authorList>
    </citation>
    <scope>NUCLEOTIDE SEQUENCE [LARGE SCALE GENOMIC DNA]</scope>
    <source>
        <strain evidence="4">FL6-60</strain>
    </source>
</reference>
<dbReference type="PROSITE" id="PS51257">
    <property type="entry name" value="PROKAR_LIPOPROTEIN"/>
    <property type="match status" value="1"/>
</dbReference>